<dbReference type="GO" id="GO:0003677">
    <property type="term" value="F:DNA binding"/>
    <property type="evidence" value="ECO:0007669"/>
    <property type="project" value="InterPro"/>
</dbReference>
<dbReference type="InterPro" id="IPR010982">
    <property type="entry name" value="Lambda_DNA-bd_dom_sf"/>
</dbReference>
<evidence type="ECO:0000313" key="3">
    <source>
        <dbReference type="Proteomes" id="UP000632498"/>
    </source>
</evidence>
<organism evidence="2 3">
    <name type="scientific">Terasakiella brassicae</name>
    <dbReference type="NCBI Taxonomy" id="1634917"/>
    <lineage>
        <taxon>Bacteria</taxon>
        <taxon>Pseudomonadati</taxon>
        <taxon>Pseudomonadota</taxon>
        <taxon>Alphaproteobacteria</taxon>
        <taxon>Rhodospirillales</taxon>
        <taxon>Terasakiellaceae</taxon>
        <taxon>Terasakiella</taxon>
    </lineage>
</organism>
<dbReference type="Pfam" id="PF01381">
    <property type="entry name" value="HTH_3"/>
    <property type="match status" value="1"/>
</dbReference>
<keyword evidence="3" id="KW-1185">Reference proteome</keyword>
<dbReference type="Proteomes" id="UP000632498">
    <property type="component" value="Unassembled WGS sequence"/>
</dbReference>
<feature type="domain" description="HTH cro/C1-type" evidence="1">
    <location>
        <begin position="10"/>
        <end position="60"/>
    </location>
</feature>
<sequence length="141" mass="16142">MKDIGQRFTEIRKNLGVTQKEFADRLGVSLGSVQGYEYGKVPKGEVLQALLNMGFNLNWLVDGRGTMMRDQSQDVALNRMLMWNVAYFLCKRNDTDEDPELYADAFMEIYDAMVRDSGIKKEGEDSDISNIIDFTLRRLGQ</sequence>
<comment type="caution">
    <text evidence="2">The sequence shown here is derived from an EMBL/GenBank/DDBJ whole genome shotgun (WGS) entry which is preliminary data.</text>
</comment>
<reference evidence="2" key="2">
    <citation type="submission" date="2020-09" db="EMBL/GenBank/DDBJ databases">
        <authorList>
            <person name="Sun Q."/>
            <person name="Zhou Y."/>
        </authorList>
    </citation>
    <scope>NUCLEOTIDE SEQUENCE</scope>
    <source>
        <strain evidence="2">CGMCC 1.15254</strain>
    </source>
</reference>
<protein>
    <recommendedName>
        <fullName evidence="1">HTH cro/C1-type domain-containing protein</fullName>
    </recommendedName>
</protein>
<dbReference type="SUPFAM" id="SSF47413">
    <property type="entry name" value="lambda repressor-like DNA-binding domains"/>
    <property type="match status" value="1"/>
</dbReference>
<evidence type="ECO:0000313" key="2">
    <source>
        <dbReference type="EMBL" id="GGF72982.1"/>
    </source>
</evidence>
<dbReference type="AlphaFoldDB" id="A0A917C5D9"/>
<dbReference type="CDD" id="cd00093">
    <property type="entry name" value="HTH_XRE"/>
    <property type="match status" value="1"/>
</dbReference>
<name>A0A917C5D9_9PROT</name>
<accession>A0A917C5D9</accession>
<dbReference type="RefSeq" id="WP_188666510.1">
    <property type="nucleotide sequence ID" value="NZ_BMHV01000026.1"/>
</dbReference>
<evidence type="ECO:0000259" key="1">
    <source>
        <dbReference type="PROSITE" id="PS50943"/>
    </source>
</evidence>
<proteinExistence type="predicted"/>
<dbReference type="InterPro" id="IPR001387">
    <property type="entry name" value="Cro/C1-type_HTH"/>
</dbReference>
<dbReference type="PROSITE" id="PS50943">
    <property type="entry name" value="HTH_CROC1"/>
    <property type="match status" value="1"/>
</dbReference>
<dbReference type="EMBL" id="BMHV01000026">
    <property type="protein sequence ID" value="GGF72982.1"/>
    <property type="molecule type" value="Genomic_DNA"/>
</dbReference>
<dbReference type="Gene3D" id="1.10.260.40">
    <property type="entry name" value="lambda repressor-like DNA-binding domains"/>
    <property type="match status" value="1"/>
</dbReference>
<reference evidence="2" key="1">
    <citation type="journal article" date="2014" name="Int. J. Syst. Evol. Microbiol.">
        <title>Complete genome sequence of Corynebacterium casei LMG S-19264T (=DSM 44701T), isolated from a smear-ripened cheese.</title>
        <authorList>
            <consortium name="US DOE Joint Genome Institute (JGI-PGF)"/>
            <person name="Walter F."/>
            <person name="Albersmeier A."/>
            <person name="Kalinowski J."/>
            <person name="Ruckert C."/>
        </authorList>
    </citation>
    <scope>NUCLEOTIDE SEQUENCE</scope>
    <source>
        <strain evidence="2">CGMCC 1.15254</strain>
    </source>
</reference>
<gene>
    <name evidence="2" type="ORF">GCM10011332_28720</name>
</gene>
<dbReference type="SMART" id="SM00530">
    <property type="entry name" value="HTH_XRE"/>
    <property type="match status" value="1"/>
</dbReference>